<dbReference type="SMART" id="SM00256">
    <property type="entry name" value="FBOX"/>
    <property type="match status" value="1"/>
</dbReference>
<protein>
    <recommendedName>
        <fullName evidence="1">F-box domain-containing protein</fullName>
    </recommendedName>
</protein>
<dbReference type="KEGG" id="gtr:GLOTRDRAFT_92521"/>
<gene>
    <name evidence="2" type="ORF">GLOTRDRAFT_92521</name>
</gene>
<dbReference type="EMBL" id="KB469299">
    <property type="protein sequence ID" value="EPQ57507.1"/>
    <property type="molecule type" value="Genomic_DNA"/>
</dbReference>
<evidence type="ECO:0000313" key="2">
    <source>
        <dbReference type="EMBL" id="EPQ57507.1"/>
    </source>
</evidence>
<sequence length="506" mass="56476">MEPHVMAGQLLHKSECLKTVNISGLANALWVNLTSAAPFKALLSFMDFDPRSTGLSDKLTGLPDELLAYIIGGMPLRTLFSLRNISKRFYRFLDDVTVWQKALSSTLGIPRSSVETILLGSSPGEVRQRAMRVLLVNEQWHRPQRYPRRIRTYRWLNLRDVQILPGGDWLVCLSTDGTLQLRRADRALSTEFTIPEAVDMSGFTTSSTSVNPHGSFYVLFHCTQRLYIYEVYVVPEPIMRLVVVTVRRDLGPEATILRNASIAGNIVGFDCFWAGRNLLCLRTVRPNSDGKHEQIAFLYNMANCTIHILSRRIVIVCDASSIEVHKVPELRPMSSVTDLQIVESEIILKQNLQIVTPGTLTGSPAVWDSFDGGHIGPLIMIGPGVLHIVLPSSDLESYGFRAFRVPEILAPFPTSGTRYALCPQLEPGRGLVFWTVKYPVVLPFGGDDDPRSFEVEPDYVPVGRFVVDEIKHMAVVATRMDDWTGRACIILEDGPNSRSLGVLDVV</sequence>
<dbReference type="AlphaFoldDB" id="S7QDS9"/>
<dbReference type="GeneID" id="19309393"/>
<dbReference type="InterPro" id="IPR036047">
    <property type="entry name" value="F-box-like_dom_sf"/>
</dbReference>
<proteinExistence type="predicted"/>
<dbReference type="Proteomes" id="UP000030669">
    <property type="component" value="Unassembled WGS sequence"/>
</dbReference>
<organism evidence="2 3">
    <name type="scientific">Gloeophyllum trabeum (strain ATCC 11539 / FP-39264 / Madison 617)</name>
    <name type="common">Brown rot fungus</name>
    <dbReference type="NCBI Taxonomy" id="670483"/>
    <lineage>
        <taxon>Eukaryota</taxon>
        <taxon>Fungi</taxon>
        <taxon>Dikarya</taxon>
        <taxon>Basidiomycota</taxon>
        <taxon>Agaricomycotina</taxon>
        <taxon>Agaricomycetes</taxon>
        <taxon>Gloeophyllales</taxon>
        <taxon>Gloeophyllaceae</taxon>
        <taxon>Gloeophyllum</taxon>
    </lineage>
</organism>
<reference evidence="2 3" key="1">
    <citation type="journal article" date="2012" name="Science">
        <title>The Paleozoic origin of enzymatic lignin decomposition reconstructed from 31 fungal genomes.</title>
        <authorList>
            <person name="Floudas D."/>
            <person name="Binder M."/>
            <person name="Riley R."/>
            <person name="Barry K."/>
            <person name="Blanchette R.A."/>
            <person name="Henrissat B."/>
            <person name="Martinez A.T."/>
            <person name="Otillar R."/>
            <person name="Spatafora J.W."/>
            <person name="Yadav J.S."/>
            <person name="Aerts A."/>
            <person name="Benoit I."/>
            <person name="Boyd A."/>
            <person name="Carlson A."/>
            <person name="Copeland A."/>
            <person name="Coutinho P.M."/>
            <person name="de Vries R.P."/>
            <person name="Ferreira P."/>
            <person name="Findley K."/>
            <person name="Foster B."/>
            <person name="Gaskell J."/>
            <person name="Glotzer D."/>
            <person name="Gorecki P."/>
            <person name="Heitman J."/>
            <person name="Hesse C."/>
            <person name="Hori C."/>
            <person name="Igarashi K."/>
            <person name="Jurgens J.A."/>
            <person name="Kallen N."/>
            <person name="Kersten P."/>
            <person name="Kohler A."/>
            <person name="Kuees U."/>
            <person name="Kumar T.K.A."/>
            <person name="Kuo A."/>
            <person name="LaButti K."/>
            <person name="Larrondo L.F."/>
            <person name="Lindquist E."/>
            <person name="Ling A."/>
            <person name="Lombard V."/>
            <person name="Lucas S."/>
            <person name="Lundell T."/>
            <person name="Martin R."/>
            <person name="McLaughlin D.J."/>
            <person name="Morgenstern I."/>
            <person name="Morin E."/>
            <person name="Murat C."/>
            <person name="Nagy L.G."/>
            <person name="Nolan M."/>
            <person name="Ohm R.A."/>
            <person name="Patyshakuliyeva A."/>
            <person name="Rokas A."/>
            <person name="Ruiz-Duenas F.J."/>
            <person name="Sabat G."/>
            <person name="Salamov A."/>
            <person name="Samejima M."/>
            <person name="Schmutz J."/>
            <person name="Slot J.C."/>
            <person name="St John F."/>
            <person name="Stenlid J."/>
            <person name="Sun H."/>
            <person name="Sun S."/>
            <person name="Syed K."/>
            <person name="Tsang A."/>
            <person name="Wiebenga A."/>
            <person name="Young D."/>
            <person name="Pisabarro A."/>
            <person name="Eastwood D.C."/>
            <person name="Martin F."/>
            <person name="Cullen D."/>
            <person name="Grigoriev I.V."/>
            <person name="Hibbett D.S."/>
        </authorList>
    </citation>
    <scope>NUCLEOTIDE SEQUENCE [LARGE SCALE GENOMIC DNA]</scope>
    <source>
        <strain evidence="2 3">ATCC 11539</strain>
    </source>
</reference>
<dbReference type="InterPro" id="IPR001810">
    <property type="entry name" value="F-box_dom"/>
</dbReference>
<dbReference type="OrthoDB" id="3268567at2759"/>
<dbReference type="SUPFAM" id="SSF81383">
    <property type="entry name" value="F-box domain"/>
    <property type="match status" value="1"/>
</dbReference>
<accession>S7QDS9</accession>
<dbReference type="PROSITE" id="PS50181">
    <property type="entry name" value="FBOX"/>
    <property type="match status" value="1"/>
</dbReference>
<evidence type="ECO:0000313" key="3">
    <source>
        <dbReference type="Proteomes" id="UP000030669"/>
    </source>
</evidence>
<dbReference type="Pfam" id="PF00646">
    <property type="entry name" value="F-box"/>
    <property type="match status" value="1"/>
</dbReference>
<keyword evidence="3" id="KW-1185">Reference proteome</keyword>
<feature type="domain" description="F-box" evidence="1">
    <location>
        <begin position="56"/>
        <end position="102"/>
    </location>
</feature>
<dbReference type="RefSeq" id="XP_007864592.1">
    <property type="nucleotide sequence ID" value="XM_007866401.1"/>
</dbReference>
<dbReference type="HOGENOM" id="CLU_047432_0_0_1"/>
<evidence type="ECO:0000259" key="1">
    <source>
        <dbReference type="PROSITE" id="PS50181"/>
    </source>
</evidence>
<name>S7QDS9_GLOTA</name>
<dbReference type="Gene3D" id="1.20.1280.50">
    <property type="match status" value="1"/>
</dbReference>